<evidence type="ECO:0000259" key="3">
    <source>
        <dbReference type="Pfam" id="PF00588"/>
    </source>
</evidence>
<dbReference type="GO" id="GO:0032259">
    <property type="term" value="P:methylation"/>
    <property type="evidence" value="ECO:0007669"/>
    <property type="project" value="UniProtKB-KW"/>
</dbReference>
<evidence type="ECO:0000313" key="5">
    <source>
        <dbReference type="Proteomes" id="UP000464214"/>
    </source>
</evidence>
<evidence type="ECO:0000256" key="2">
    <source>
        <dbReference type="ARBA" id="ARBA00022679"/>
    </source>
</evidence>
<dbReference type="GO" id="GO:0005829">
    <property type="term" value="C:cytosol"/>
    <property type="evidence" value="ECO:0007669"/>
    <property type="project" value="TreeGrafter"/>
</dbReference>
<dbReference type="AlphaFoldDB" id="A0A6P1P2K0"/>
<proteinExistence type="predicted"/>
<dbReference type="KEGG" id="nib:GU926_14660"/>
<evidence type="ECO:0000313" key="4">
    <source>
        <dbReference type="EMBL" id="QHL88603.1"/>
    </source>
</evidence>
<dbReference type="Proteomes" id="UP000464214">
    <property type="component" value="Chromosome"/>
</dbReference>
<dbReference type="EMBL" id="CP047897">
    <property type="protein sequence ID" value="QHL88603.1"/>
    <property type="molecule type" value="Genomic_DNA"/>
</dbReference>
<dbReference type="PANTHER" id="PTHR46429:SF1">
    <property type="entry name" value="23S RRNA (GUANOSINE-2'-O-)-METHYLTRANSFERASE RLMB"/>
    <property type="match status" value="1"/>
</dbReference>
<dbReference type="PANTHER" id="PTHR46429">
    <property type="entry name" value="23S RRNA (GUANOSINE-2'-O-)-METHYLTRANSFERASE RLMB"/>
    <property type="match status" value="1"/>
</dbReference>
<dbReference type="GO" id="GO:0006396">
    <property type="term" value="P:RNA processing"/>
    <property type="evidence" value="ECO:0007669"/>
    <property type="project" value="InterPro"/>
</dbReference>
<dbReference type="SUPFAM" id="SSF75217">
    <property type="entry name" value="alpha/beta knot"/>
    <property type="match status" value="1"/>
</dbReference>
<name>A0A6P1P2K0_9BACT</name>
<reference evidence="4 5" key="1">
    <citation type="submission" date="2020-01" db="EMBL/GenBank/DDBJ databases">
        <authorList>
            <person name="Kim M."/>
        </authorList>
    </citation>
    <scope>NUCLEOTIDE SEQUENCE [LARGE SCALE GENOMIC DNA]</scope>
    <source>
        <strain evidence="4 5">BT10</strain>
    </source>
</reference>
<gene>
    <name evidence="4" type="ORF">GU926_14660</name>
</gene>
<accession>A0A6P1P2K0</accession>
<dbReference type="InterPro" id="IPR029026">
    <property type="entry name" value="tRNA_m1G_MTases_N"/>
</dbReference>
<dbReference type="CDD" id="cd18097">
    <property type="entry name" value="SpoU-like"/>
    <property type="match status" value="1"/>
</dbReference>
<dbReference type="Gene3D" id="3.40.1280.10">
    <property type="match status" value="1"/>
</dbReference>
<keyword evidence="2 4" id="KW-0808">Transferase</keyword>
<keyword evidence="1 4" id="KW-0489">Methyltransferase</keyword>
<feature type="domain" description="tRNA/rRNA methyltransferase SpoU type" evidence="3">
    <location>
        <begin position="25"/>
        <end position="167"/>
    </location>
</feature>
<dbReference type="InterPro" id="IPR001537">
    <property type="entry name" value="SpoU_MeTrfase"/>
</dbReference>
<dbReference type="Pfam" id="PF00588">
    <property type="entry name" value="SpoU_methylase"/>
    <property type="match status" value="1"/>
</dbReference>
<dbReference type="InterPro" id="IPR029028">
    <property type="entry name" value="Alpha/beta_knot_MTases"/>
</dbReference>
<protein>
    <submittedName>
        <fullName evidence="4">TrmH family RNA methyltransferase</fullName>
    </submittedName>
</protein>
<evidence type="ECO:0000256" key="1">
    <source>
        <dbReference type="ARBA" id="ARBA00022603"/>
    </source>
</evidence>
<organism evidence="4 5">
    <name type="scientific">Nibribacter ruber</name>
    <dbReference type="NCBI Taxonomy" id="2698458"/>
    <lineage>
        <taxon>Bacteria</taxon>
        <taxon>Pseudomonadati</taxon>
        <taxon>Bacteroidota</taxon>
        <taxon>Cytophagia</taxon>
        <taxon>Cytophagales</taxon>
        <taxon>Hymenobacteraceae</taxon>
        <taxon>Nibribacter</taxon>
    </lineage>
</organism>
<sequence>MRKLSMEELQRDSVEDFKNKQKNPLVLVLDNVRSLHNVGSTFRTADAFAVEKIYLCGITGTPPNKEIHKTALGATDSVEWVHVENTLEAVNTLKAEGYAIWAVEQAQDSTMLTNFAPEKDGKYAFVFGNEVFGVVEEVIAAADGVLEIPQFGTKHSLNISVTVGVVVWDVLSKRLAKQL</sequence>
<dbReference type="GO" id="GO:0008173">
    <property type="term" value="F:RNA methyltransferase activity"/>
    <property type="evidence" value="ECO:0007669"/>
    <property type="project" value="InterPro"/>
</dbReference>
<keyword evidence="5" id="KW-1185">Reference proteome</keyword>
<dbReference type="GO" id="GO:0003723">
    <property type="term" value="F:RNA binding"/>
    <property type="evidence" value="ECO:0007669"/>
    <property type="project" value="InterPro"/>
</dbReference>
<dbReference type="InterPro" id="IPR004441">
    <property type="entry name" value="rRNA_MeTrfase_TrmH"/>
</dbReference>